<dbReference type="NCBIfam" id="TIGR02231">
    <property type="entry name" value="mucoidy inhibitor MuiA family protein"/>
    <property type="match status" value="1"/>
</dbReference>
<gene>
    <name evidence="3" type="ORF">GYMLUDRAFT_44439</name>
</gene>
<dbReference type="InterPro" id="IPR025554">
    <property type="entry name" value="DUF4140"/>
</dbReference>
<evidence type="ECO:0008006" key="5">
    <source>
        <dbReference type="Google" id="ProtNLM"/>
    </source>
</evidence>
<dbReference type="InterPro" id="IPR037291">
    <property type="entry name" value="DUF4139"/>
</dbReference>
<dbReference type="PANTHER" id="PTHR31005">
    <property type="entry name" value="DUF4139 DOMAIN-CONTAINING PROTEIN"/>
    <property type="match status" value="1"/>
</dbReference>
<feature type="domain" description="DUF4140" evidence="2">
    <location>
        <begin position="25"/>
        <end position="122"/>
    </location>
</feature>
<dbReference type="PANTHER" id="PTHR31005:SF8">
    <property type="entry name" value="DUF4139 DOMAIN-CONTAINING PROTEIN"/>
    <property type="match status" value="1"/>
</dbReference>
<sequence length="631" mass="70032">MATLPPLTPNTINRVSLTDSKLLHVSLYTDRAELRRLFKLSVQKGQNQFYINGLPIDIYDDSLRVQRHGDATIRDVSLSFMPREPGGPDYTKTDLIDEAIFRCQAFSRALERYIDSMNVVDVPLGQVGDFINTCSAQGSKLDEELARLRKEETELHRESRAEKPRMVAVDLFAESEGEVEIELVYAVSSAGWEAVYDIHVGLEAKNPLTVLVYKAAIFQYTGEDWTDVPLTLETATPSYSGAQTLKLKSLKLSDRRPYHSDDDWESERYQPYESILPSRSRTPSRRRPWQPRHRSFGLNVVSKGDGRFNHTVFQVPGLISVAGNGRDHKITVVELKELETKLWWLAVPKSDTSVLLNAKIKNTSQYALMPGSANVYVDGTFISSAQIPAAGPGETIDCSLGSSFESSVKITYHPISSETSHHLSFSGLKSLRSFGFTKTTSTLYSQRITILNTKSVPIDELKLLDRIPVSETERITVRILEPAELNKCGKSGGVNNDRDETESNTLVTAPASKAGRMKRRFSTGKMLPSFRSGSGIESLYSSTEKTGATASVATLSPAPVQSPLDTGNAQITAQWDSADADKELPGSRNRAKNDGKIRWLLYDIPAQGTVNLVTKWEVSAASSKRIFVREE</sequence>
<dbReference type="Proteomes" id="UP000053593">
    <property type="component" value="Unassembled WGS sequence"/>
</dbReference>
<evidence type="ECO:0000259" key="2">
    <source>
        <dbReference type="Pfam" id="PF13600"/>
    </source>
</evidence>
<protein>
    <recommendedName>
        <fullName evidence="5">Mucoidy inhibitor A</fullName>
    </recommendedName>
</protein>
<dbReference type="Pfam" id="PF13600">
    <property type="entry name" value="DUF4140"/>
    <property type="match status" value="1"/>
</dbReference>
<name>A0A0D0BV91_9AGAR</name>
<evidence type="ECO:0000313" key="4">
    <source>
        <dbReference type="Proteomes" id="UP000053593"/>
    </source>
</evidence>
<proteinExistence type="predicted"/>
<feature type="domain" description="DUF4139" evidence="1">
    <location>
        <begin position="181"/>
        <end position="490"/>
    </location>
</feature>
<evidence type="ECO:0000313" key="3">
    <source>
        <dbReference type="EMBL" id="KIK59446.1"/>
    </source>
</evidence>
<dbReference type="HOGENOM" id="CLU_010457_2_0_1"/>
<dbReference type="InterPro" id="IPR011935">
    <property type="entry name" value="CHP02231"/>
</dbReference>
<reference evidence="3 4" key="1">
    <citation type="submission" date="2014-04" db="EMBL/GenBank/DDBJ databases">
        <title>Evolutionary Origins and Diversification of the Mycorrhizal Mutualists.</title>
        <authorList>
            <consortium name="DOE Joint Genome Institute"/>
            <consortium name="Mycorrhizal Genomics Consortium"/>
            <person name="Kohler A."/>
            <person name="Kuo A."/>
            <person name="Nagy L.G."/>
            <person name="Floudas D."/>
            <person name="Copeland A."/>
            <person name="Barry K.W."/>
            <person name="Cichocki N."/>
            <person name="Veneault-Fourrey C."/>
            <person name="LaButti K."/>
            <person name="Lindquist E.A."/>
            <person name="Lipzen A."/>
            <person name="Lundell T."/>
            <person name="Morin E."/>
            <person name="Murat C."/>
            <person name="Riley R."/>
            <person name="Ohm R."/>
            <person name="Sun H."/>
            <person name="Tunlid A."/>
            <person name="Henrissat B."/>
            <person name="Grigoriev I.V."/>
            <person name="Hibbett D.S."/>
            <person name="Martin F."/>
        </authorList>
    </citation>
    <scope>NUCLEOTIDE SEQUENCE [LARGE SCALE GENOMIC DNA]</scope>
    <source>
        <strain evidence="3 4">FD-317 M1</strain>
    </source>
</reference>
<accession>A0A0D0BV91</accession>
<organism evidence="3 4">
    <name type="scientific">Collybiopsis luxurians FD-317 M1</name>
    <dbReference type="NCBI Taxonomy" id="944289"/>
    <lineage>
        <taxon>Eukaryota</taxon>
        <taxon>Fungi</taxon>
        <taxon>Dikarya</taxon>
        <taxon>Basidiomycota</taxon>
        <taxon>Agaricomycotina</taxon>
        <taxon>Agaricomycetes</taxon>
        <taxon>Agaricomycetidae</taxon>
        <taxon>Agaricales</taxon>
        <taxon>Marasmiineae</taxon>
        <taxon>Omphalotaceae</taxon>
        <taxon>Collybiopsis</taxon>
        <taxon>Collybiopsis luxurians</taxon>
    </lineage>
</organism>
<dbReference type="AlphaFoldDB" id="A0A0D0BV91"/>
<dbReference type="OrthoDB" id="10068793at2759"/>
<dbReference type="EMBL" id="KN834779">
    <property type="protein sequence ID" value="KIK59446.1"/>
    <property type="molecule type" value="Genomic_DNA"/>
</dbReference>
<dbReference type="Pfam" id="PF13598">
    <property type="entry name" value="DUF4139"/>
    <property type="match status" value="1"/>
</dbReference>
<evidence type="ECO:0000259" key="1">
    <source>
        <dbReference type="Pfam" id="PF13598"/>
    </source>
</evidence>
<keyword evidence="4" id="KW-1185">Reference proteome</keyword>